<dbReference type="GO" id="GO:0003978">
    <property type="term" value="F:UDP-glucose 4-epimerase activity"/>
    <property type="evidence" value="ECO:0007669"/>
    <property type="project" value="UniProtKB-EC"/>
</dbReference>
<dbReference type="EMBL" id="JBDIMF010000001">
    <property type="protein sequence ID" value="MEN2785435.1"/>
    <property type="molecule type" value="Genomic_DNA"/>
</dbReference>
<keyword evidence="13" id="KW-1185">Reference proteome</keyword>
<dbReference type="PANTHER" id="PTHR43725">
    <property type="entry name" value="UDP-GLUCOSE 4-EPIMERASE"/>
    <property type="match status" value="1"/>
</dbReference>
<dbReference type="SUPFAM" id="SSF51735">
    <property type="entry name" value="NAD(P)-binding Rossmann-fold domains"/>
    <property type="match status" value="1"/>
</dbReference>
<dbReference type="NCBIfam" id="TIGR01179">
    <property type="entry name" value="galE"/>
    <property type="match status" value="1"/>
</dbReference>
<dbReference type="RefSeq" id="WP_345862919.1">
    <property type="nucleotide sequence ID" value="NZ_JBDIMF010000001.1"/>
</dbReference>
<name>A0ABU9XNP5_9SPHN</name>
<dbReference type="PANTHER" id="PTHR43725:SF53">
    <property type="entry name" value="UDP-ARABINOSE 4-EPIMERASE 1"/>
    <property type="match status" value="1"/>
</dbReference>
<comment type="catalytic activity">
    <reaction evidence="1 10">
        <text>UDP-alpha-D-glucose = UDP-alpha-D-galactose</text>
        <dbReference type="Rhea" id="RHEA:22168"/>
        <dbReference type="ChEBI" id="CHEBI:58885"/>
        <dbReference type="ChEBI" id="CHEBI:66914"/>
        <dbReference type="EC" id="5.1.3.2"/>
    </reaction>
</comment>
<evidence type="ECO:0000256" key="1">
    <source>
        <dbReference type="ARBA" id="ARBA00000083"/>
    </source>
</evidence>
<dbReference type="CDD" id="cd05247">
    <property type="entry name" value="UDP_G4E_1_SDR_e"/>
    <property type="match status" value="1"/>
</dbReference>
<protein>
    <recommendedName>
        <fullName evidence="6 10">UDP-glucose 4-epimerase</fullName>
        <ecNumber evidence="5 10">5.1.3.2</ecNumber>
    </recommendedName>
</protein>
<keyword evidence="7 10" id="KW-0520">NAD</keyword>
<dbReference type="EC" id="5.1.3.2" evidence="5 10"/>
<evidence type="ECO:0000256" key="10">
    <source>
        <dbReference type="RuleBase" id="RU366046"/>
    </source>
</evidence>
<organism evidence="12 13">
    <name type="scientific">Sphingomonas qilianensis</name>
    <dbReference type="NCBI Taxonomy" id="1736690"/>
    <lineage>
        <taxon>Bacteria</taxon>
        <taxon>Pseudomonadati</taxon>
        <taxon>Pseudomonadota</taxon>
        <taxon>Alphaproteobacteria</taxon>
        <taxon>Sphingomonadales</taxon>
        <taxon>Sphingomonadaceae</taxon>
        <taxon>Sphingomonas</taxon>
    </lineage>
</organism>
<evidence type="ECO:0000313" key="13">
    <source>
        <dbReference type="Proteomes" id="UP001404104"/>
    </source>
</evidence>
<accession>A0ABU9XNP5</accession>
<evidence type="ECO:0000256" key="2">
    <source>
        <dbReference type="ARBA" id="ARBA00001911"/>
    </source>
</evidence>
<keyword evidence="9 10" id="KW-0119">Carbohydrate metabolism</keyword>
<dbReference type="InterPro" id="IPR005886">
    <property type="entry name" value="UDP_G4E"/>
</dbReference>
<reference evidence="12 13" key="1">
    <citation type="submission" date="2024-05" db="EMBL/GenBank/DDBJ databases">
        <authorList>
            <person name="Liu Q."/>
            <person name="Xin Y.-H."/>
        </authorList>
    </citation>
    <scope>NUCLEOTIDE SEQUENCE [LARGE SCALE GENOMIC DNA]</scope>
    <source>
        <strain evidence="12 13">CGMCC 1.15349</strain>
    </source>
</reference>
<evidence type="ECO:0000259" key="11">
    <source>
        <dbReference type="Pfam" id="PF01370"/>
    </source>
</evidence>
<comment type="pathway">
    <text evidence="3 10">Carbohydrate metabolism; galactose metabolism.</text>
</comment>
<evidence type="ECO:0000256" key="6">
    <source>
        <dbReference type="ARBA" id="ARBA00018569"/>
    </source>
</evidence>
<dbReference type="Pfam" id="PF01370">
    <property type="entry name" value="Epimerase"/>
    <property type="match status" value="1"/>
</dbReference>
<keyword evidence="8 10" id="KW-0413">Isomerase</keyword>
<comment type="caution">
    <text evidence="12">The sequence shown here is derived from an EMBL/GenBank/DDBJ whole genome shotgun (WGS) entry which is preliminary data.</text>
</comment>
<evidence type="ECO:0000313" key="12">
    <source>
        <dbReference type="EMBL" id="MEN2785435.1"/>
    </source>
</evidence>
<feature type="domain" description="NAD-dependent epimerase/dehydratase" evidence="11">
    <location>
        <begin position="4"/>
        <end position="239"/>
    </location>
</feature>
<comment type="cofactor">
    <cofactor evidence="2 10">
        <name>NAD(+)</name>
        <dbReference type="ChEBI" id="CHEBI:57540"/>
    </cofactor>
</comment>
<evidence type="ECO:0000256" key="9">
    <source>
        <dbReference type="ARBA" id="ARBA00023277"/>
    </source>
</evidence>
<dbReference type="Proteomes" id="UP001404104">
    <property type="component" value="Unassembled WGS sequence"/>
</dbReference>
<proteinExistence type="inferred from homology"/>
<dbReference type="Gene3D" id="3.90.25.10">
    <property type="entry name" value="UDP-galactose 4-epimerase, domain 1"/>
    <property type="match status" value="1"/>
</dbReference>
<evidence type="ECO:0000256" key="8">
    <source>
        <dbReference type="ARBA" id="ARBA00023235"/>
    </source>
</evidence>
<comment type="subunit">
    <text evidence="10">Homodimer.</text>
</comment>
<evidence type="ECO:0000256" key="3">
    <source>
        <dbReference type="ARBA" id="ARBA00004947"/>
    </source>
</evidence>
<comment type="similarity">
    <text evidence="4 10">Belongs to the NAD(P)-dependent epimerase/dehydratase family.</text>
</comment>
<gene>
    <name evidence="12" type="primary">galE</name>
    <name evidence="12" type="ORF">ABC969_03250</name>
</gene>
<dbReference type="Gene3D" id="3.40.50.720">
    <property type="entry name" value="NAD(P)-binding Rossmann-like Domain"/>
    <property type="match status" value="1"/>
</dbReference>
<dbReference type="InterPro" id="IPR036291">
    <property type="entry name" value="NAD(P)-bd_dom_sf"/>
</dbReference>
<evidence type="ECO:0000256" key="4">
    <source>
        <dbReference type="ARBA" id="ARBA00007637"/>
    </source>
</evidence>
<sequence length="336" mass="36352">MKRVIVTGGAGFIGAHACKALRAAGFEPVVYDNLVYGHRSAVQWGPFEQGDILDEARLAAVFAQYQPVAVMHFAAFAYVGESVTDPEKYYRNNVEGTASLLRAMRQADVRQLIFSSSCATYGMAETIPILETQRQTPINPYGRTKLIGEQIARDYAQAYGFDCIALRYFNAAGSDAAGEIGEDHDPETHLIPLVLQAAAGMRPNITVFGDDYDTPDGTCIRDYLHVTDLADAHVAALQKLGLPGRFLALNLGTGAGTSVREIIDAAKRVTGCDIPVTMAARREGDPAALVADPSAAHAALGWAARYSDLDTILGTAWDWLQFKRQGTLKQDARLRA</sequence>
<evidence type="ECO:0000256" key="5">
    <source>
        <dbReference type="ARBA" id="ARBA00013189"/>
    </source>
</evidence>
<evidence type="ECO:0000256" key="7">
    <source>
        <dbReference type="ARBA" id="ARBA00023027"/>
    </source>
</evidence>
<dbReference type="InterPro" id="IPR001509">
    <property type="entry name" value="Epimerase_deHydtase"/>
</dbReference>